<dbReference type="EMBL" id="JBGORX010000009">
    <property type="protein sequence ID" value="MFJ1269782.1"/>
    <property type="molecule type" value="Genomic_DNA"/>
</dbReference>
<dbReference type="Proteomes" id="UP001615550">
    <property type="component" value="Unassembled WGS sequence"/>
</dbReference>
<keyword evidence="2" id="KW-1185">Reference proteome</keyword>
<evidence type="ECO:0000313" key="1">
    <source>
        <dbReference type="EMBL" id="MFJ1269782.1"/>
    </source>
</evidence>
<accession>A0ABW8DAP4</accession>
<proteinExistence type="predicted"/>
<evidence type="ECO:0000313" key="2">
    <source>
        <dbReference type="Proteomes" id="UP001615550"/>
    </source>
</evidence>
<evidence type="ECO:0008006" key="3">
    <source>
        <dbReference type="Google" id="ProtNLM"/>
    </source>
</evidence>
<dbReference type="RefSeq" id="WP_400188598.1">
    <property type="nucleotide sequence ID" value="NZ_JBGORX010000009.1"/>
</dbReference>
<protein>
    <recommendedName>
        <fullName evidence="3">Substrate of the Dot/Icm secretion system</fullName>
    </recommendedName>
</protein>
<name>A0ABW8DAP4_9GAMM</name>
<gene>
    <name evidence="1" type="ORF">ACD661_14550</name>
</gene>
<organism evidence="1 2">
    <name type="scientific">Legionella lytica</name>
    <dbReference type="NCBI Taxonomy" id="96232"/>
    <lineage>
        <taxon>Bacteria</taxon>
        <taxon>Pseudomonadati</taxon>
        <taxon>Pseudomonadota</taxon>
        <taxon>Gammaproteobacteria</taxon>
        <taxon>Legionellales</taxon>
        <taxon>Legionellaceae</taxon>
        <taxon>Legionella</taxon>
    </lineage>
</organism>
<comment type="caution">
    <text evidence="1">The sequence shown here is derived from an EMBL/GenBank/DDBJ whole genome shotgun (WGS) entry which is preliminary data.</text>
</comment>
<sequence length="330" mass="37850">MLRNWQKKFPQSFKNHPNLFTELASSVQKILSDLLQELEEFELLNERSLNCILDHASNSVEFIGLITRMLKVGVNIELIPNFISQYVAAEGLDRAINLFDMSSFVYNEEHLSMFSMLTKVLANPLCQTIFDARMRSFSDYTIPDEPLLPQDANQIIQQLYDLKDDESKIRTFFDFFAQYRPLPCSQKYLMETDTASQVAIALELYCIAKIAAITTYQDALDVKEMIQLLQTHGGNETHFEAIKYLVAGNLEAENWASTKTYDQLMQEIWQTTAQPQTDLRDFSTLDENSNRTSQLVRTALNTPTLLFRQHVLGDKVTEAKTNNTISSLNN</sequence>
<reference evidence="1 2" key="1">
    <citation type="submission" date="2024-08" db="EMBL/GenBank/DDBJ databases">
        <title>Draft Genome Sequence of Legionella lytica strain DSB2004, Isolated From a Fire Sprinkler System.</title>
        <authorList>
            <person name="Everhart A.D."/>
            <person name="Kidane D.T."/>
            <person name="Farone A.L."/>
            <person name="Farone M.B."/>
        </authorList>
    </citation>
    <scope>NUCLEOTIDE SEQUENCE [LARGE SCALE GENOMIC DNA]</scope>
    <source>
        <strain evidence="1 2">DSB2004</strain>
    </source>
</reference>